<organism evidence="1 2">
    <name type="scientific">Patellaria atrata CBS 101060</name>
    <dbReference type="NCBI Taxonomy" id="1346257"/>
    <lineage>
        <taxon>Eukaryota</taxon>
        <taxon>Fungi</taxon>
        <taxon>Dikarya</taxon>
        <taxon>Ascomycota</taxon>
        <taxon>Pezizomycotina</taxon>
        <taxon>Dothideomycetes</taxon>
        <taxon>Dothideomycetes incertae sedis</taxon>
        <taxon>Patellariales</taxon>
        <taxon>Patellariaceae</taxon>
        <taxon>Patellaria</taxon>
    </lineage>
</organism>
<dbReference type="AlphaFoldDB" id="A0A9P4VJT7"/>
<keyword evidence="2" id="KW-1185">Reference proteome</keyword>
<evidence type="ECO:0000313" key="1">
    <source>
        <dbReference type="EMBL" id="KAF2835631.1"/>
    </source>
</evidence>
<dbReference type="EMBL" id="MU006107">
    <property type="protein sequence ID" value="KAF2835631.1"/>
    <property type="molecule type" value="Genomic_DNA"/>
</dbReference>
<name>A0A9P4VJT7_9PEZI</name>
<accession>A0A9P4VJT7</accession>
<protein>
    <submittedName>
        <fullName evidence="1">Uncharacterized protein</fullName>
    </submittedName>
</protein>
<comment type="caution">
    <text evidence="1">The sequence shown here is derived from an EMBL/GenBank/DDBJ whole genome shotgun (WGS) entry which is preliminary data.</text>
</comment>
<reference evidence="1" key="1">
    <citation type="journal article" date="2020" name="Stud. Mycol.">
        <title>101 Dothideomycetes genomes: a test case for predicting lifestyles and emergence of pathogens.</title>
        <authorList>
            <person name="Haridas S."/>
            <person name="Albert R."/>
            <person name="Binder M."/>
            <person name="Bloem J."/>
            <person name="Labutti K."/>
            <person name="Salamov A."/>
            <person name="Andreopoulos B."/>
            <person name="Baker S."/>
            <person name="Barry K."/>
            <person name="Bills G."/>
            <person name="Bluhm B."/>
            <person name="Cannon C."/>
            <person name="Castanera R."/>
            <person name="Culley D."/>
            <person name="Daum C."/>
            <person name="Ezra D."/>
            <person name="Gonzalez J."/>
            <person name="Henrissat B."/>
            <person name="Kuo A."/>
            <person name="Liang C."/>
            <person name="Lipzen A."/>
            <person name="Lutzoni F."/>
            <person name="Magnuson J."/>
            <person name="Mondo S."/>
            <person name="Nolan M."/>
            <person name="Ohm R."/>
            <person name="Pangilinan J."/>
            <person name="Park H.-J."/>
            <person name="Ramirez L."/>
            <person name="Alfaro M."/>
            <person name="Sun H."/>
            <person name="Tritt A."/>
            <person name="Yoshinaga Y."/>
            <person name="Zwiers L.-H."/>
            <person name="Turgeon B."/>
            <person name="Goodwin S."/>
            <person name="Spatafora J."/>
            <person name="Crous P."/>
            <person name="Grigoriev I."/>
        </authorList>
    </citation>
    <scope>NUCLEOTIDE SEQUENCE</scope>
    <source>
        <strain evidence="1">CBS 101060</strain>
    </source>
</reference>
<evidence type="ECO:0000313" key="2">
    <source>
        <dbReference type="Proteomes" id="UP000799429"/>
    </source>
</evidence>
<sequence>MDSTSIPQRISSLPKIGRVIVQKIPRKGAVKEHTTAQSMTVFHLRPRCHQSIALTLGRQIEELAEIMFEIHNAVAGKVRTEDIKYLVTCATAVDITRVELISAVTKAQPRGWSMRYPVLLKTAFELAKLKMTPGPETSEIPMPDHVWEVALVGRPYVDIMRILDVYRLLYQIELGEARNHLKELTQSRDAVARVRAENASSPF</sequence>
<gene>
    <name evidence="1" type="ORF">M501DRAFT_987963</name>
</gene>
<proteinExistence type="predicted"/>
<dbReference type="Proteomes" id="UP000799429">
    <property type="component" value="Unassembled WGS sequence"/>
</dbReference>